<dbReference type="InterPro" id="IPR029044">
    <property type="entry name" value="Nucleotide-diphossugar_trans"/>
</dbReference>
<dbReference type="PANTHER" id="PTHR43584">
    <property type="entry name" value="NUCLEOTIDYL TRANSFERASE"/>
    <property type="match status" value="1"/>
</dbReference>
<keyword evidence="1 4" id="KW-0808">Transferase</keyword>
<gene>
    <name evidence="4" type="ORF">BXY64_1285</name>
</gene>
<dbReference type="Pfam" id="PF00483">
    <property type="entry name" value="NTP_transferase"/>
    <property type="match status" value="1"/>
</dbReference>
<dbReference type="Gene3D" id="3.90.550.10">
    <property type="entry name" value="Spore Coat Polysaccharide Biosynthesis Protein SpsA, Chain A"/>
    <property type="match status" value="1"/>
</dbReference>
<sequence>MLNAMIFAAGLGTRLKPYTNTKPKALVELAGKPLLERAIIKLIDLGVDRIVINVHHFADLIEKFLEENNYFGADIRISDERDELLDTGGGLKKAKDLFIPDSPVLIYNVDILSSINLADLIKEHESAKALVSMVMRKRDSSRYLYFNSDRQLTGWKNCKTDEVKQARADMEESEPLAFSGIHLIDPKLFELIEEEGKFSIIDLYLRLAKTEKMLAYNDESDLWFDLGKPEQLQKAETLITNYDPDNSRE</sequence>
<keyword evidence="2" id="KW-0548">Nucleotidyltransferase</keyword>
<evidence type="ECO:0000313" key="4">
    <source>
        <dbReference type="EMBL" id="RKE04265.1"/>
    </source>
</evidence>
<evidence type="ECO:0000256" key="1">
    <source>
        <dbReference type="ARBA" id="ARBA00022679"/>
    </source>
</evidence>
<dbReference type="InterPro" id="IPR005835">
    <property type="entry name" value="NTP_transferase_dom"/>
</dbReference>
<accession>A0A419X981</accession>
<dbReference type="AlphaFoldDB" id="A0A419X981"/>
<dbReference type="RefSeq" id="WP_245996609.1">
    <property type="nucleotide sequence ID" value="NZ_RAPQ01000008.1"/>
</dbReference>
<organism evidence="4 5">
    <name type="scientific">Marinifilum flexuosum</name>
    <dbReference type="NCBI Taxonomy" id="1117708"/>
    <lineage>
        <taxon>Bacteria</taxon>
        <taxon>Pseudomonadati</taxon>
        <taxon>Bacteroidota</taxon>
        <taxon>Bacteroidia</taxon>
        <taxon>Marinilabiliales</taxon>
        <taxon>Marinifilaceae</taxon>
    </lineage>
</organism>
<feature type="domain" description="Nucleotidyl transferase" evidence="3">
    <location>
        <begin position="4"/>
        <end position="240"/>
    </location>
</feature>
<evidence type="ECO:0000259" key="3">
    <source>
        <dbReference type="Pfam" id="PF00483"/>
    </source>
</evidence>
<name>A0A419X981_9BACT</name>
<proteinExistence type="predicted"/>
<dbReference type="InterPro" id="IPR050065">
    <property type="entry name" value="GlmU-like"/>
</dbReference>
<comment type="caution">
    <text evidence="4">The sequence shown here is derived from an EMBL/GenBank/DDBJ whole genome shotgun (WGS) entry which is preliminary data.</text>
</comment>
<reference evidence="4 5" key="1">
    <citation type="submission" date="2018-09" db="EMBL/GenBank/DDBJ databases">
        <title>Genomic Encyclopedia of Archaeal and Bacterial Type Strains, Phase II (KMG-II): from individual species to whole genera.</title>
        <authorList>
            <person name="Goeker M."/>
        </authorList>
    </citation>
    <scope>NUCLEOTIDE SEQUENCE [LARGE SCALE GENOMIC DNA]</scope>
    <source>
        <strain evidence="4 5">DSM 21950</strain>
    </source>
</reference>
<evidence type="ECO:0000313" key="5">
    <source>
        <dbReference type="Proteomes" id="UP000284531"/>
    </source>
</evidence>
<protein>
    <submittedName>
        <fullName evidence="4">Nucleotidyltransferase-like protein</fullName>
    </submittedName>
</protein>
<dbReference type="EMBL" id="RAPQ01000008">
    <property type="protein sequence ID" value="RKE04265.1"/>
    <property type="molecule type" value="Genomic_DNA"/>
</dbReference>
<dbReference type="SUPFAM" id="SSF53448">
    <property type="entry name" value="Nucleotide-diphospho-sugar transferases"/>
    <property type="match status" value="1"/>
</dbReference>
<keyword evidence="5" id="KW-1185">Reference proteome</keyword>
<evidence type="ECO:0000256" key="2">
    <source>
        <dbReference type="ARBA" id="ARBA00022695"/>
    </source>
</evidence>
<dbReference type="PANTHER" id="PTHR43584:SF8">
    <property type="entry name" value="N-ACETYLMURAMATE ALPHA-1-PHOSPHATE URIDYLYLTRANSFERASE"/>
    <property type="match status" value="1"/>
</dbReference>
<dbReference type="Proteomes" id="UP000284531">
    <property type="component" value="Unassembled WGS sequence"/>
</dbReference>
<dbReference type="CDD" id="cd06422">
    <property type="entry name" value="NTP_transferase_like_1"/>
    <property type="match status" value="1"/>
</dbReference>
<dbReference type="GO" id="GO:0016779">
    <property type="term" value="F:nucleotidyltransferase activity"/>
    <property type="evidence" value="ECO:0007669"/>
    <property type="project" value="UniProtKB-KW"/>
</dbReference>